<dbReference type="GO" id="GO:0032131">
    <property type="term" value="F:alkylated DNA binding"/>
    <property type="evidence" value="ECO:0007669"/>
    <property type="project" value="TreeGrafter"/>
</dbReference>
<dbReference type="SUPFAM" id="SSF48150">
    <property type="entry name" value="DNA-glycosylase"/>
    <property type="match status" value="1"/>
</dbReference>
<dbReference type="Gene3D" id="1.10.1670.40">
    <property type="match status" value="1"/>
</dbReference>
<evidence type="ECO:0000313" key="5">
    <source>
        <dbReference type="EMBL" id="SFG35626.1"/>
    </source>
</evidence>
<reference evidence="6" key="1">
    <citation type="submission" date="2016-10" db="EMBL/GenBank/DDBJ databases">
        <authorList>
            <person name="Varghese N."/>
            <person name="Submissions S."/>
        </authorList>
    </citation>
    <scope>NUCLEOTIDE SEQUENCE [LARGE SCALE GENOMIC DNA]</scope>
    <source>
        <strain evidence="6">CGMCC 1.7739</strain>
    </source>
</reference>
<organism evidence="5 6">
    <name type="scientific">Halopelagius inordinatus</name>
    <dbReference type="NCBI Taxonomy" id="553467"/>
    <lineage>
        <taxon>Archaea</taxon>
        <taxon>Methanobacteriati</taxon>
        <taxon>Methanobacteriota</taxon>
        <taxon>Stenosarchaea group</taxon>
        <taxon>Halobacteria</taxon>
        <taxon>Halobacteriales</taxon>
        <taxon>Haloferacaceae</taxon>
    </lineage>
</organism>
<accession>A0A1I2RCW2</accession>
<keyword evidence="6" id="KW-1185">Reference proteome</keyword>
<dbReference type="CDD" id="cd00056">
    <property type="entry name" value="ENDO3c"/>
    <property type="match status" value="1"/>
</dbReference>
<evidence type="ECO:0000256" key="1">
    <source>
        <dbReference type="ARBA" id="ARBA00010817"/>
    </source>
</evidence>
<dbReference type="PANTHER" id="PTHR43003">
    <property type="entry name" value="DNA-3-METHYLADENINE GLYCOSYLASE"/>
    <property type="match status" value="1"/>
</dbReference>
<sequence length="194" mass="22092">MTTTDWKRVLRSDPVMADLVETYGEVEFAPAESEFERLCTTIINQQLSTQSAAAIRERVFGLFDGEIEPEALAALEHDTLRDAGLSRTKVEYLRNAAEAFRTQDLTREGLAGHTDDEVVDLLTEIRGIGEWSAHMFLMFVLGREDVLPLGDLAVRRGLEDLYGVETRAQMRDIADAWRPFRSYGTLYVWEHYES</sequence>
<evidence type="ECO:0000256" key="3">
    <source>
        <dbReference type="ARBA" id="ARBA00023204"/>
    </source>
</evidence>
<protein>
    <submittedName>
        <fullName evidence="5">DNA-3-methyladenine glycosylase II</fullName>
    </submittedName>
</protein>
<dbReference type="RefSeq" id="WP_092891355.1">
    <property type="nucleotide sequence ID" value="NZ_FOOQ01000002.1"/>
</dbReference>
<dbReference type="InterPro" id="IPR003265">
    <property type="entry name" value="HhH-GPD_domain"/>
</dbReference>
<keyword evidence="2" id="KW-0227">DNA damage</keyword>
<dbReference type="GO" id="GO:0006285">
    <property type="term" value="P:base-excision repair, AP site formation"/>
    <property type="evidence" value="ECO:0007669"/>
    <property type="project" value="TreeGrafter"/>
</dbReference>
<proteinExistence type="inferred from homology"/>
<dbReference type="InterPro" id="IPR051912">
    <property type="entry name" value="Alkylbase_DNA_Glycosylase/TA"/>
</dbReference>
<dbReference type="EMBL" id="FOOQ01000002">
    <property type="protein sequence ID" value="SFG35626.1"/>
    <property type="molecule type" value="Genomic_DNA"/>
</dbReference>
<name>A0A1I2RCW2_9EURY</name>
<dbReference type="GO" id="GO:0006307">
    <property type="term" value="P:DNA alkylation repair"/>
    <property type="evidence" value="ECO:0007669"/>
    <property type="project" value="TreeGrafter"/>
</dbReference>
<dbReference type="Pfam" id="PF00730">
    <property type="entry name" value="HhH-GPD"/>
    <property type="match status" value="1"/>
</dbReference>
<dbReference type="GO" id="GO:0008725">
    <property type="term" value="F:DNA-3-methyladenine glycosylase activity"/>
    <property type="evidence" value="ECO:0007669"/>
    <property type="project" value="TreeGrafter"/>
</dbReference>
<comment type="similarity">
    <text evidence="1">Belongs to the alkylbase DNA glycosidase AlkA family.</text>
</comment>
<dbReference type="InterPro" id="IPR011257">
    <property type="entry name" value="DNA_glycosylase"/>
</dbReference>
<dbReference type="FunFam" id="1.10.340.30:FF:000004">
    <property type="entry name" value="DNA-3-methyladenine glycosylase II"/>
    <property type="match status" value="1"/>
</dbReference>
<feature type="domain" description="HhH-GPD" evidence="4">
    <location>
        <begin position="43"/>
        <end position="194"/>
    </location>
</feature>
<dbReference type="GO" id="GO:0032993">
    <property type="term" value="C:protein-DNA complex"/>
    <property type="evidence" value="ECO:0007669"/>
    <property type="project" value="TreeGrafter"/>
</dbReference>
<evidence type="ECO:0000259" key="4">
    <source>
        <dbReference type="SMART" id="SM00478"/>
    </source>
</evidence>
<dbReference type="GO" id="GO:0043916">
    <property type="term" value="F:DNA-7-methylguanine glycosylase activity"/>
    <property type="evidence" value="ECO:0007669"/>
    <property type="project" value="TreeGrafter"/>
</dbReference>
<dbReference type="Gene3D" id="1.10.340.30">
    <property type="entry name" value="Hypothetical protein, domain 2"/>
    <property type="match status" value="1"/>
</dbReference>
<evidence type="ECO:0000256" key="2">
    <source>
        <dbReference type="ARBA" id="ARBA00022763"/>
    </source>
</evidence>
<evidence type="ECO:0000313" key="6">
    <source>
        <dbReference type="Proteomes" id="UP000198876"/>
    </source>
</evidence>
<dbReference type="PANTHER" id="PTHR43003:SF5">
    <property type="entry name" value="DNA-3-METHYLADENINE GLYCOSYLASE"/>
    <property type="match status" value="1"/>
</dbReference>
<dbReference type="SMART" id="SM00478">
    <property type="entry name" value="ENDO3c"/>
    <property type="match status" value="1"/>
</dbReference>
<gene>
    <name evidence="5" type="ORF">SAMN04488063_1786</name>
</gene>
<dbReference type="Proteomes" id="UP000198876">
    <property type="component" value="Unassembled WGS sequence"/>
</dbReference>
<dbReference type="STRING" id="553467.SAMN04488063_1786"/>
<dbReference type="AlphaFoldDB" id="A0A1I2RCW2"/>
<keyword evidence="3" id="KW-0234">DNA repair</keyword>